<feature type="region of interest" description="Disordered" evidence="1">
    <location>
        <begin position="1"/>
        <end position="66"/>
    </location>
</feature>
<reference evidence="2 3" key="1">
    <citation type="submission" date="2019-07" db="EMBL/GenBank/DDBJ databases">
        <title>WGS assembly of Gossypium mustelinum.</title>
        <authorList>
            <person name="Chen Z.J."/>
            <person name="Sreedasyam A."/>
            <person name="Ando A."/>
            <person name="Song Q."/>
            <person name="De L."/>
            <person name="Hulse-Kemp A."/>
            <person name="Ding M."/>
            <person name="Ye W."/>
            <person name="Kirkbride R."/>
            <person name="Jenkins J."/>
            <person name="Plott C."/>
            <person name="Lovell J."/>
            <person name="Lin Y.-M."/>
            <person name="Vaughn R."/>
            <person name="Liu B."/>
            <person name="Li W."/>
            <person name="Simpson S."/>
            <person name="Scheffler B."/>
            <person name="Saski C."/>
            <person name="Grover C."/>
            <person name="Hu G."/>
            <person name="Conover J."/>
            <person name="Carlson J."/>
            <person name="Shu S."/>
            <person name="Boston L."/>
            <person name="Williams M."/>
            <person name="Peterson D."/>
            <person name="Mcgee K."/>
            <person name="Jones D."/>
            <person name="Wendel J."/>
            <person name="Stelly D."/>
            <person name="Grimwood J."/>
            <person name="Schmutz J."/>
        </authorList>
    </citation>
    <scope>NUCLEOTIDE SEQUENCE [LARGE SCALE GENOMIC DNA]</scope>
    <source>
        <strain evidence="2">1408120.09</strain>
    </source>
</reference>
<protein>
    <submittedName>
        <fullName evidence="2">Uncharacterized protein</fullName>
    </submittedName>
</protein>
<evidence type="ECO:0000313" key="2">
    <source>
        <dbReference type="EMBL" id="TYI56395.1"/>
    </source>
</evidence>
<sequence>MSLFHVDHDDGDDELDHESIPNGAEYQRKNSGKREKRKKKKVKERETPHHSRGENPGNPVRTPLKNTKKIKFLLSLGDLPCKRTCHGKGLG</sequence>
<keyword evidence="3" id="KW-1185">Reference proteome</keyword>
<feature type="compositionally biased region" description="Basic and acidic residues" evidence="1">
    <location>
        <begin position="43"/>
        <end position="53"/>
    </location>
</feature>
<name>A0A5D2SVB1_GOSMU</name>
<evidence type="ECO:0000256" key="1">
    <source>
        <dbReference type="SAM" id="MobiDB-lite"/>
    </source>
</evidence>
<accession>A0A5D2SVB1</accession>
<dbReference type="EMBL" id="CM017659">
    <property type="protein sequence ID" value="TYI56395.1"/>
    <property type="molecule type" value="Genomic_DNA"/>
</dbReference>
<feature type="compositionally biased region" description="Basic residues" evidence="1">
    <location>
        <begin position="30"/>
        <end position="42"/>
    </location>
</feature>
<dbReference type="Proteomes" id="UP000323597">
    <property type="component" value="Chromosome D11"/>
</dbReference>
<gene>
    <name evidence="2" type="ORF">E1A91_D11G207000v1</name>
</gene>
<dbReference type="AlphaFoldDB" id="A0A5D2SVB1"/>
<evidence type="ECO:0000313" key="3">
    <source>
        <dbReference type="Proteomes" id="UP000323597"/>
    </source>
</evidence>
<organism evidence="2 3">
    <name type="scientific">Gossypium mustelinum</name>
    <name type="common">Cotton</name>
    <name type="synonym">Gossypium caicoense</name>
    <dbReference type="NCBI Taxonomy" id="34275"/>
    <lineage>
        <taxon>Eukaryota</taxon>
        <taxon>Viridiplantae</taxon>
        <taxon>Streptophyta</taxon>
        <taxon>Embryophyta</taxon>
        <taxon>Tracheophyta</taxon>
        <taxon>Spermatophyta</taxon>
        <taxon>Magnoliopsida</taxon>
        <taxon>eudicotyledons</taxon>
        <taxon>Gunneridae</taxon>
        <taxon>Pentapetalae</taxon>
        <taxon>rosids</taxon>
        <taxon>malvids</taxon>
        <taxon>Malvales</taxon>
        <taxon>Malvaceae</taxon>
        <taxon>Malvoideae</taxon>
        <taxon>Gossypium</taxon>
    </lineage>
</organism>
<proteinExistence type="predicted"/>